<dbReference type="EMBL" id="QAQR01000007">
    <property type="protein sequence ID" value="PUP33979.1"/>
    <property type="molecule type" value="Genomic_DNA"/>
</dbReference>
<evidence type="ECO:0000313" key="1">
    <source>
        <dbReference type="EMBL" id="PUP33979.1"/>
    </source>
</evidence>
<sequence length="126" mass="14276">MHKQLFARIVEPDRLTIQDPEVLCQEETQFSSVYKTEALVCTEHICSEKRVKHVSTKVFTSVSNRKNRTGCCSAFPQKVHQRDGNYKTEFSKRVVIVQFTSAANCEVIGAITNHVEGNCNFISPLI</sequence>
<evidence type="ECO:0000313" key="2">
    <source>
        <dbReference type="Proteomes" id="UP000250876"/>
    </source>
</evidence>
<name>A0A658B0P6_SALET</name>
<dbReference type="Proteomes" id="UP000250876">
    <property type="component" value="Unassembled WGS sequence"/>
</dbReference>
<dbReference type="AlphaFoldDB" id="A0A658B0P6"/>
<protein>
    <submittedName>
        <fullName evidence="1">Uncharacterized protein</fullName>
    </submittedName>
</protein>
<gene>
    <name evidence="1" type="ORF">DAY08_15310</name>
</gene>
<comment type="caution">
    <text evidence="1">The sequence shown here is derived from an EMBL/GenBank/DDBJ whole genome shotgun (WGS) entry which is preliminary data.</text>
</comment>
<proteinExistence type="predicted"/>
<organism evidence="1 2">
    <name type="scientific">Salmonella enterica I</name>
    <dbReference type="NCBI Taxonomy" id="59201"/>
    <lineage>
        <taxon>Bacteria</taxon>
        <taxon>Pseudomonadati</taxon>
        <taxon>Pseudomonadota</taxon>
        <taxon>Gammaproteobacteria</taxon>
        <taxon>Enterobacterales</taxon>
        <taxon>Enterobacteriaceae</taxon>
        <taxon>Salmonella</taxon>
    </lineage>
</organism>
<accession>A0A658B0P6</accession>
<reference evidence="1 2" key="1">
    <citation type="submission" date="2018-04" db="EMBL/GenBank/DDBJ databases">
        <title>Whole genome sequencing of Salmonella enterica.</title>
        <authorList>
            <person name="Bell R."/>
        </authorList>
    </citation>
    <scope>NUCLEOTIDE SEQUENCE [LARGE SCALE GENOMIC DNA]</scope>
    <source>
        <strain evidence="1 2">CFSAN058504</strain>
    </source>
</reference>